<dbReference type="InterPro" id="IPR038955">
    <property type="entry name" value="PriA/CPL1_fungi"/>
</dbReference>
<feature type="domain" description="Protein CPL1-like" evidence="4">
    <location>
        <begin position="235"/>
        <end position="273"/>
    </location>
</feature>
<feature type="compositionally biased region" description="Basic and acidic residues" evidence="1">
    <location>
        <begin position="194"/>
        <end position="207"/>
    </location>
</feature>
<dbReference type="EMBL" id="KN823092">
    <property type="protein sequence ID" value="KIO23138.1"/>
    <property type="molecule type" value="Genomic_DNA"/>
</dbReference>
<dbReference type="InterPro" id="IPR048661">
    <property type="entry name" value="CPL1-like"/>
</dbReference>
<keyword evidence="2" id="KW-0812">Transmembrane</keyword>
<evidence type="ECO:0000256" key="2">
    <source>
        <dbReference type="SAM" id="Phobius"/>
    </source>
</evidence>
<keyword evidence="2" id="KW-1133">Transmembrane helix</keyword>
<dbReference type="HOGENOM" id="CLU_744317_0_0_1"/>
<feature type="region of interest" description="Disordered" evidence="1">
    <location>
        <begin position="352"/>
        <end position="372"/>
    </location>
</feature>
<dbReference type="OrthoDB" id="3263532at2759"/>
<evidence type="ECO:0000256" key="1">
    <source>
        <dbReference type="SAM" id="MobiDB-lite"/>
    </source>
</evidence>
<feature type="compositionally biased region" description="Basic residues" evidence="1">
    <location>
        <begin position="362"/>
        <end position="372"/>
    </location>
</feature>
<organism evidence="5 6">
    <name type="scientific">Tulasnella calospora MUT 4182</name>
    <dbReference type="NCBI Taxonomy" id="1051891"/>
    <lineage>
        <taxon>Eukaryota</taxon>
        <taxon>Fungi</taxon>
        <taxon>Dikarya</taxon>
        <taxon>Basidiomycota</taxon>
        <taxon>Agaricomycotina</taxon>
        <taxon>Agaricomycetes</taxon>
        <taxon>Cantharellales</taxon>
        <taxon>Tulasnellaceae</taxon>
        <taxon>Tulasnella</taxon>
    </lineage>
</organism>
<evidence type="ECO:0000259" key="4">
    <source>
        <dbReference type="Pfam" id="PF21671"/>
    </source>
</evidence>
<feature type="chain" id="PRO_5002166424" description="Protein CPL1-like domain-containing protein" evidence="3">
    <location>
        <begin position="24"/>
        <end position="372"/>
    </location>
</feature>
<feature type="region of interest" description="Disordered" evidence="1">
    <location>
        <begin position="184"/>
        <end position="207"/>
    </location>
</feature>
<dbReference type="Proteomes" id="UP000054248">
    <property type="component" value="Unassembled WGS sequence"/>
</dbReference>
<evidence type="ECO:0000256" key="3">
    <source>
        <dbReference type="SAM" id="SignalP"/>
    </source>
</evidence>
<proteinExistence type="predicted"/>
<keyword evidence="3" id="KW-0732">Signal</keyword>
<feature type="signal peptide" evidence="3">
    <location>
        <begin position="1"/>
        <end position="23"/>
    </location>
</feature>
<reference evidence="5 6" key="1">
    <citation type="submission" date="2014-04" db="EMBL/GenBank/DDBJ databases">
        <authorList>
            <consortium name="DOE Joint Genome Institute"/>
            <person name="Kuo A."/>
            <person name="Girlanda M."/>
            <person name="Perotto S."/>
            <person name="Kohler A."/>
            <person name="Nagy L.G."/>
            <person name="Floudas D."/>
            <person name="Copeland A."/>
            <person name="Barry K.W."/>
            <person name="Cichocki N."/>
            <person name="Veneault-Fourrey C."/>
            <person name="LaButti K."/>
            <person name="Lindquist E.A."/>
            <person name="Lipzen A."/>
            <person name="Lundell T."/>
            <person name="Morin E."/>
            <person name="Murat C."/>
            <person name="Sun H."/>
            <person name="Tunlid A."/>
            <person name="Henrissat B."/>
            <person name="Grigoriev I.V."/>
            <person name="Hibbett D.S."/>
            <person name="Martin F."/>
            <person name="Nordberg H.P."/>
            <person name="Cantor M.N."/>
            <person name="Hua S.X."/>
        </authorList>
    </citation>
    <scope>NUCLEOTIDE SEQUENCE [LARGE SCALE GENOMIC DNA]</scope>
    <source>
        <strain evidence="5 6">MUT 4182</strain>
    </source>
</reference>
<dbReference type="AlphaFoldDB" id="A0A0C3KP16"/>
<accession>A0A0C3KP16</accession>
<dbReference type="PANTHER" id="PTHR35192:SF2">
    <property type="entry name" value="APPLE DOMAIN-CONTAINING PROTEIN"/>
    <property type="match status" value="1"/>
</dbReference>
<keyword evidence="6" id="KW-1185">Reference proteome</keyword>
<dbReference type="Pfam" id="PF21671">
    <property type="entry name" value="CPL1-like"/>
    <property type="match status" value="1"/>
</dbReference>
<gene>
    <name evidence="5" type="ORF">M407DRAFT_27374</name>
</gene>
<evidence type="ECO:0000313" key="6">
    <source>
        <dbReference type="Proteomes" id="UP000054248"/>
    </source>
</evidence>
<name>A0A0C3KP16_9AGAM</name>
<evidence type="ECO:0000313" key="5">
    <source>
        <dbReference type="EMBL" id="KIO23138.1"/>
    </source>
</evidence>
<keyword evidence="2" id="KW-0472">Membrane</keyword>
<feature type="transmembrane region" description="Helical" evidence="2">
    <location>
        <begin position="321"/>
        <end position="345"/>
    </location>
</feature>
<reference evidence="6" key="2">
    <citation type="submission" date="2015-01" db="EMBL/GenBank/DDBJ databases">
        <title>Evolutionary Origins and Diversification of the Mycorrhizal Mutualists.</title>
        <authorList>
            <consortium name="DOE Joint Genome Institute"/>
            <consortium name="Mycorrhizal Genomics Consortium"/>
            <person name="Kohler A."/>
            <person name="Kuo A."/>
            <person name="Nagy L.G."/>
            <person name="Floudas D."/>
            <person name="Copeland A."/>
            <person name="Barry K.W."/>
            <person name="Cichocki N."/>
            <person name="Veneault-Fourrey C."/>
            <person name="LaButti K."/>
            <person name="Lindquist E.A."/>
            <person name="Lipzen A."/>
            <person name="Lundell T."/>
            <person name="Morin E."/>
            <person name="Murat C."/>
            <person name="Riley R."/>
            <person name="Ohm R."/>
            <person name="Sun H."/>
            <person name="Tunlid A."/>
            <person name="Henrissat B."/>
            <person name="Grigoriev I.V."/>
            <person name="Hibbett D.S."/>
            <person name="Martin F."/>
        </authorList>
    </citation>
    <scope>NUCLEOTIDE SEQUENCE [LARGE SCALE GENOMIC DNA]</scope>
    <source>
        <strain evidence="6">MUT 4182</strain>
    </source>
</reference>
<dbReference type="PANTHER" id="PTHR35192">
    <property type="entry name" value="PROTEIN, PUTATIVE-RELATED"/>
    <property type="match status" value="1"/>
</dbReference>
<protein>
    <recommendedName>
        <fullName evidence="4">Protein CPL1-like domain-containing protein</fullName>
    </recommendedName>
</protein>
<sequence>MRPSQVRNLIVGLLPALPHLISAVSLPPATRSVNPLIVTRDLSVEAQVCADLDTDISVYLLGIVQITIDVRVCLCIDAVVEYVNGRTDIPADCKDDARQRITNKIKNHSSAVQCHYPANCHPTSLFCSTSDKCACNCKIGYTQNPTTGECQCSEGTYDCHGECKPNTSPCPSAVPRRARSANQLNAKMGSGQHGRNERRGGEKAKKVEHGRKPFCGHGQTVCGVEMRGGTSLRGWECVDTQTDLESCGGCAIPFSSSSIPGTDCSQIPHVADNNSNSHLTVLYYHKSASTLLSTHHQIIMGSVFSAIGGAINSVISAIASVIMAIVGGITAVLVAIWNFIIDIICCRCGSRRRTRTTGGSRFSRRRRGAATY</sequence>